<keyword evidence="1" id="KW-0812">Transmembrane</keyword>
<sequence>MGDPVSGTRQGRVGPTAGRGRPALWQMVIVVALAGAAIAFVVAVTVGVLHDGVGTGDPFDYPRALWRETTDAATWRAVGLGALVGAVVTLLVGAWAHLRRALARRRTP</sequence>
<keyword evidence="1" id="KW-1133">Transmembrane helix</keyword>
<protein>
    <submittedName>
        <fullName evidence="2">Uncharacterized protein</fullName>
    </submittedName>
</protein>
<organism evidence="2 3">
    <name type="scientific">Luteimicrobium subarcticum</name>
    <dbReference type="NCBI Taxonomy" id="620910"/>
    <lineage>
        <taxon>Bacteria</taxon>
        <taxon>Bacillati</taxon>
        <taxon>Actinomycetota</taxon>
        <taxon>Actinomycetes</taxon>
        <taxon>Micrococcales</taxon>
        <taxon>Luteimicrobium</taxon>
    </lineage>
</organism>
<name>A0A2M8WVM2_9MICO</name>
<comment type="caution">
    <text evidence="2">The sequence shown here is derived from an EMBL/GenBank/DDBJ whole genome shotgun (WGS) entry which is preliminary data.</text>
</comment>
<reference evidence="2 3" key="1">
    <citation type="submission" date="2017-11" db="EMBL/GenBank/DDBJ databases">
        <title>Genomic Encyclopedia of Archaeal and Bacterial Type Strains, Phase II (KMG-II): From Individual Species to Whole Genera.</title>
        <authorList>
            <person name="Goeker M."/>
        </authorList>
    </citation>
    <scope>NUCLEOTIDE SEQUENCE [LARGE SCALE GENOMIC DNA]</scope>
    <source>
        <strain evidence="2 3">DSM 22413</strain>
    </source>
</reference>
<proteinExistence type="predicted"/>
<accession>A0A2M8WVM2</accession>
<evidence type="ECO:0000256" key="1">
    <source>
        <dbReference type="SAM" id="Phobius"/>
    </source>
</evidence>
<dbReference type="Proteomes" id="UP000231586">
    <property type="component" value="Unassembled WGS sequence"/>
</dbReference>
<dbReference type="EMBL" id="PGTZ01000006">
    <property type="protein sequence ID" value="PJI94974.1"/>
    <property type="molecule type" value="Genomic_DNA"/>
</dbReference>
<keyword evidence="3" id="KW-1185">Reference proteome</keyword>
<feature type="transmembrane region" description="Helical" evidence="1">
    <location>
        <begin position="28"/>
        <end position="53"/>
    </location>
</feature>
<evidence type="ECO:0000313" key="3">
    <source>
        <dbReference type="Proteomes" id="UP000231586"/>
    </source>
</evidence>
<gene>
    <name evidence="2" type="ORF">CLV34_0826</name>
</gene>
<dbReference type="AlphaFoldDB" id="A0A2M8WVM2"/>
<evidence type="ECO:0000313" key="2">
    <source>
        <dbReference type="EMBL" id="PJI94974.1"/>
    </source>
</evidence>
<keyword evidence="1" id="KW-0472">Membrane</keyword>
<feature type="transmembrane region" description="Helical" evidence="1">
    <location>
        <begin position="73"/>
        <end position="96"/>
    </location>
</feature>